<dbReference type="EMBL" id="BTSX01000006">
    <property type="protein sequence ID" value="GMT05537.1"/>
    <property type="molecule type" value="Genomic_DNA"/>
</dbReference>
<keyword evidence="2" id="KW-0812">Transmembrane</keyword>
<reference evidence="3" key="1">
    <citation type="submission" date="2023-10" db="EMBL/GenBank/DDBJ databases">
        <title>Genome assembly of Pristionchus species.</title>
        <authorList>
            <person name="Yoshida K."/>
            <person name="Sommer R.J."/>
        </authorList>
    </citation>
    <scope>NUCLEOTIDE SEQUENCE</scope>
    <source>
        <strain evidence="3">RS0144</strain>
    </source>
</reference>
<keyword evidence="2" id="KW-1133">Transmembrane helix</keyword>
<evidence type="ECO:0000313" key="4">
    <source>
        <dbReference type="Proteomes" id="UP001432027"/>
    </source>
</evidence>
<dbReference type="AlphaFoldDB" id="A0AAV5UG24"/>
<accession>A0AAV5UG24</accession>
<evidence type="ECO:0000313" key="3">
    <source>
        <dbReference type="EMBL" id="GMT05537.1"/>
    </source>
</evidence>
<feature type="transmembrane region" description="Helical" evidence="2">
    <location>
        <begin position="133"/>
        <end position="157"/>
    </location>
</feature>
<evidence type="ECO:0000256" key="2">
    <source>
        <dbReference type="SAM" id="Phobius"/>
    </source>
</evidence>
<organism evidence="3 4">
    <name type="scientific">Pristionchus entomophagus</name>
    <dbReference type="NCBI Taxonomy" id="358040"/>
    <lineage>
        <taxon>Eukaryota</taxon>
        <taxon>Metazoa</taxon>
        <taxon>Ecdysozoa</taxon>
        <taxon>Nematoda</taxon>
        <taxon>Chromadorea</taxon>
        <taxon>Rhabditida</taxon>
        <taxon>Rhabditina</taxon>
        <taxon>Diplogasteromorpha</taxon>
        <taxon>Diplogasteroidea</taxon>
        <taxon>Neodiplogasteridae</taxon>
        <taxon>Pristionchus</taxon>
    </lineage>
</organism>
<gene>
    <name evidence="3" type="ORF">PENTCL1PPCAC_27711</name>
</gene>
<sequence>MLSSLPQQMLSMGVPSDRRQQDDVAAAAAAGSLPCNSCSSSEQSSDGFTVVSADSAAPLHDPTRVRTAVVLKEFARFRRVWRGLQPVPDYRLWIYSVNGLIITFQCLVGYLAYSSWRHPFWKLIPLHPSSLLYIAFATIFCVQWFACVCGLIGVFVSSRDFIKIYWCLMIPLLFMDVIQFVVASYQLMKVHVYFSSSILNTNSSLCPVWIELASEFSCSTDCAPSELGYSCTFALLRWMHSRLDIVGVLMCFVLFPLKIIVILALREDIQELFEEIVYSDNQRLYKHWALGDDEEDESDQERENAERENRQATNVFAA</sequence>
<feature type="transmembrane region" description="Helical" evidence="2">
    <location>
        <begin position="245"/>
        <end position="265"/>
    </location>
</feature>
<dbReference type="Proteomes" id="UP001432027">
    <property type="component" value="Unassembled WGS sequence"/>
</dbReference>
<comment type="caution">
    <text evidence="3">The sequence shown here is derived from an EMBL/GenBank/DDBJ whole genome shotgun (WGS) entry which is preliminary data.</text>
</comment>
<evidence type="ECO:0000256" key="1">
    <source>
        <dbReference type="SAM" id="MobiDB-lite"/>
    </source>
</evidence>
<keyword evidence="4" id="KW-1185">Reference proteome</keyword>
<feature type="region of interest" description="Disordered" evidence="1">
    <location>
        <begin position="293"/>
        <end position="318"/>
    </location>
</feature>
<feature type="compositionally biased region" description="Basic and acidic residues" evidence="1">
    <location>
        <begin position="301"/>
        <end position="310"/>
    </location>
</feature>
<evidence type="ECO:0008006" key="5">
    <source>
        <dbReference type="Google" id="ProtNLM"/>
    </source>
</evidence>
<feature type="transmembrane region" description="Helical" evidence="2">
    <location>
        <begin position="164"/>
        <end position="187"/>
    </location>
</feature>
<name>A0AAV5UG24_9BILA</name>
<proteinExistence type="predicted"/>
<protein>
    <recommendedName>
        <fullName evidence="5">Transmembrane protein</fullName>
    </recommendedName>
</protein>
<feature type="transmembrane region" description="Helical" evidence="2">
    <location>
        <begin position="92"/>
        <end position="113"/>
    </location>
</feature>
<keyword evidence="2" id="KW-0472">Membrane</keyword>